<name>A0ACC2SG55_9FUNG</name>
<accession>A0ACC2SG55</accession>
<dbReference type="EMBL" id="QTSX02005081">
    <property type="protein sequence ID" value="KAJ9061273.1"/>
    <property type="molecule type" value="Genomic_DNA"/>
</dbReference>
<keyword evidence="2" id="KW-1185">Reference proteome</keyword>
<evidence type="ECO:0000313" key="1">
    <source>
        <dbReference type="EMBL" id="KAJ9061273.1"/>
    </source>
</evidence>
<reference evidence="1" key="1">
    <citation type="submission" date="2022-04" db="EMBL/GenBank/DDBJ databases">
        <title>Genome of the entomopathogenic fungus Entomophthora muscae.</title>
        <authorList>
            <person name="Elya C."/>
            <person name="Lovett B.R."/>
            <person name="Lee E."/>
            <person name="Macias A.M."/>
            <person name="Hajek A.E."/>
            <person name="De Bivort B.L."/>
            <person name="Kasson M.T."/>
            <person name="De Fine Licht H.H."/>
            <person name="Stajich J.E."/>
        </authorList>
    </citation>
    <scope>NUCLEOTIDE SEQUENCE</scope>
    <source>
        <strain evidence="1">Berkeley</strain>
    </source>
</reference>
<organism evidence="1 2">
    <name type="scientific">Entomophthora muscae</name>
    <dbReference type="NCBI Taxonomy" id="34485"/>
    <lineage>
        <taxon>Eukaryota</taxon>
        <taxon>Fungi</taxon>
        <taxon>Fungi incertae sedis</taxon>
        <taxon>Zoopagomycota</taxon>
        <taxon>Entomophthoromycotina</taxon>
        <taxon>Entomophthoromycetes</taxon>
        <taxon>Entomophthorales</taxon>
        <taxon>Entomophthoraceae</taxon>
        <taxon>Entomophthora</taxon>
    </lineage>
</organism>
<gene>
    <name evidence="1" type="ORF">DSO57_1022187</name>
</gene>
<comment type="caution">
    <text evidence="1">The sequence shown here is derived from an EMBL/GenBank/DDBJ whole genome shotgun (WGS) entry which is preliminary data.</text>
</comment>
<proteinExistence type="predicted"/>
<protein>
    <submittedName>
        <fullName evidence="1">Uncharacterized protein</fullName>
    </submittedName>
</protein>
<dbReference type="Proteomes" id="UP001165960">
    <property type="component" value="Unassembled WGS sequence"/>
</dbReference>
<evidence type="ECO:0000313" key="2">
    <source>
        <dbReference type="Proteomes" id="UP001165960"/>
    </source>
</evidence>
<sequence>MENFDKTPLPYPQFYILLCVRFIEPIAFSLLFPFVYFMVKDFNLTEDPSMISYYAGLISSSYAVGGGSWEVCRG</sequence>